<dbReference type="GO" id="GO:0005829">
    <property type="term" value="C:cytosol"/>
    <property type="evidence" value="ECO:0007669"/>
    <property type="project" value="TreeGrafter"/>
</dbReference>
<keyword evidence="10" id="KW-0460">Magnesium</keyword>
<comment type="similarity">
    <text evidence="2 10">Belongs to the carbohydrate kinase PfkB family.</text>
</comment>
<dbReference type="GO" id="GO:0006144">
    <property type="term" value="P:purine nucleobase metabolic process"/>
    <property type="evidence" value="ECO:0007669"/>
    <property type="project" value="TreeGrafter"/>
</dbReference>
<dbReference type="Gene3D" id="3.30.1110.10">
    <property type="match status" value="1"/>
</dbReference>
<evidence type="ECO:0000259" key="11">
    <source>
        <dbReference type="Pfam" id="PF00294"/>
    </source>
</evidence>
<evidence type="ECO:0000256" key="4">
    <source>
        <dbReference type="ARBA" id="ARBA00022679"/>
    </source>
</evidence>
<dbReference type="PROSITE" id="PS00584">
    <property type="entry name" value="PFKB_KINASES_2"/>
    <property type="match status" value="1"/>
</dbReference>
<dbReference type="KEGG" id="dqu:106750945"/>
<dbReference type="EC" id="2.7.1.20" evidence="3 10"/>
<dbReference type="PRINTS" id="PR00989">
    <property type="entry name" value="ADENOKINASE"/>
</dbReference>
<comment type="subcellular location">
    <subcellularLocation>
        <location evidence="10">Nucleus</location>
    </subcellularLocation>
</comment>
<evidence type="ECO:0000256" key="2">
    <source>
        <dbReference type="ARBA" id="ARBA00010688"/>
    </source>
</evidence>
<evidence type="ECO:0000256" key="9">
    <source>
        <dbReference type="PIRSR" id="PIRSR601805-1"/>
    </source>
</evidence>
<comment type="subunit">
    <text evidence="10">Monomer.</text>
</comment>
<comment type="cofactor">
    <cofactor evidence="10">
        <name>Mg(2+)</name>
        <dbReference type="ChEBI" id="CHEBI:18420"/>
    </cofactor>
    <text evidence="10">Binds 3 Mg(2+) ions per subunit.</text>
</comment>
<accession>A0A6P3YAW6</accession>
<dbReference type="InterPro" id="IPR002173">
    <property type="entry name" value="Carboh/pur_kinase_PfkB_CS"/>
</dbReference>
<dbReference type="Gene3D" id="3.40.1190.20">
    <property type="match status" value="1"/>
</dbReference>
<evidence type="ECO:0000256" key="6">
    <source>
        <dbReference type="ARBA" id="ARBA00022741"/>
    </source>
</evidence>
<dbReference type="GO" id="GO:0006166">
    <property type="term" value="P:purine ribonucleoside salvage"/>
    <property type="evidence" value="ECO:0007669"/>
    <property type="project" value="UniProtKB-KW"/>
</dbReference>
<dbReference type="Pfam" id="PF00294">
    <property type="entry name" value="PfkB"/>
    <property type="match status" value="1"/>
</dbReference>
<evidence type="ECO:0000313" key="13">
    <source>
        <dbReference type="RefSeq" id="XP_014487119.1"/>
    </source>
</evidence>
<dbReference type="OrthoDB" id="432447at2759"/>
<keyword evidence="8 10" id="KW-0067">ATP-binding</keyword>
<feature type="active site" description="Proton acceptor" evidence="9">
    <location>
        <position position="326"/>
    </location>
</feature>
<evidence type="ECO:0000256" key="7">
    <source>
        <dbReference type="ARBA" id="ARBA00022777"/>
    </source>
</evidence>
<dbReference type="GO" id="GO:0004001">
    <property type="term" value="F:adenosine kinase activity"/>
    <property type="evidence" value="ECO:0007669"/>
    <property type="project" value="UniProtKB-UniRule"/>
</dbReference>
<keyword evidence="10" id="KW-0539">Nucleus</keyword>
<evidence type="ECO:0000256" key="5">
    <source>
        <dbReference type="ARBA" id="ARBA00022726"/>
    </source>
</evidence>
<evidence type="ECO:0000256" key="3">
    <source>
        <dbReference type="ARBA" id="ARBA00012119"/>
    </source>
</evidence>
<proteinExistence type="inferred from homology"/>
<dbReference type="RefSeq" id="XP_014487119.1">
    <property type="nucleotide sequence ID" value="XM_014631633.1"/>
</dbReference>
<dbReference type="GO" id="GO:0005524">
    <property type="term" value="F:ATP binding"/>
    <property type="evidence" value="ECO:0007669"/>
    <property type="project" value="UniProtKB-UniRule"/>
</dbReference>
<keyword evidence="4 10" id="KW-0808">Transferase</keyword>
<dbReference type="GO" id="GO:0005634">
    <property type="term" value="C:nucleus"/>
    <property type="evidence" value="ECO:0007669"/>
    <property type="project" value="UniProtKB-SubCell"/>
</dbReference>
<evidence type="ECO:0000313" key="12">
    <source>
        <dbReference type="Proteomes" id="UP000515204"/>
    </source>
</evidence>
<keyword evidence="6 10" id="KW-0547">Nucleotide-binding</keyword>
<evidence type="ECO:0000256" key="1">
    <source>
        <dbReference type="ARBA" id="ARBA00004801"/>
    </source>
</evidence>
<dbReference type="SUPFAM" id="SSF53613">
    <property type="entry name" value="Ribokinase-like"/>
    <property type="match status" value="1"/>
</dbReference>
<dbReference type="UniPathway" id="UPA00588">
    <property type="reaction ID" value="UER00659"/>
</dbReference>
<comment type="function">
    <text evidence="10">ATP dependent phosphorylation of adenosine and other related nucleoside analogs to monophosphate derivatives.</text>
</comment>
<organism evidence="12 13">
    <name type="scientific">Dinoponera quadriceps</name>
    <name type="common">South American ant</name>
    <dbReference type="NCBI Taxonomy" id="609295"/>
    <lineage>
        <taxon>Eukaryota</taxon>
        <taxon>Metazoa</taxon>
        <taxon>Ecdysozoa</taxon>
        <taxon>Arthropoda</taxon>
        <taxon>Hexapoda</taxon>
        <taxon>Insecta</taxon>
        <taxon>Pterygota</taxon>
        <taxon>Neoptera</taxon>
        <taxon>Endopterygota</taxon>
        <taxon>Hymenoptera</taxon>
        <taxon>Apocrita</taxon>
        <taxon>Aculeata</taxon>
        <taxon>Formicoidea</taxon>
        <taxon>Formicidae</taxon>
        <taxon>Ponerinae</taxon>
        <taxon>Ponerini</taxon>
        <taxon>Dinoponera</taxon>
    </lineage>
</organism>
<dbReference type="PANTHER" id="PTHR45769">
    <property type="entry name" value="ADENOSINE KINASE"/>
    <property type="match status" value="1"/>
</dbReference>
<reference evidence="13" key="1">
    <citation type="submission" date="2025-08" db="UniProtKB">
        <authorList>
            <consortium name="RefSeq"/>
        </authorList>
    </citation>
    <scope>IDENTIFICATION</scope>
</reference>
<keyword evidence="7 10" id="KW-0418">Kinase</keyword>
<sequence>MQKMVEKIPLRKAIVRLDYPAIISFGNPLLDIFVALESDDLLKKYNLRSDGETELCETKIQELIVDLPSESEQRVSPGGSAQNTMRILQWLCDETHECHIGTFCGAVGTDQRGSVLEKLVRLSGVDVRYAMHTSLPTGLCISLVNGTSRSLVANLGAANIYTLEDFKKVNLRFDNVKIIYIEGFFITHSLEVAKELVKRAQEKNIIIAFNLSGLYIFKDHHPAICEMVGHAKIVFGNAREMIALAQALNVKYDDVTDIPFLLNSLKRITVDVSNATSKDWLADDGIFVMTRGGSAPAIIVWGKGQSVQVPPIVPKAPIVDTTGAGDALVAGFLAGVLAHWDPKSCLESGCRVASYITTRVGVTLPSSIPADLML</sequence>
<dbReference type="PANTHER" id="PTHR45769:SF3">
    <property type="entry name" value="ADENOSINE KINASE"/>
    <property type="match status" value="1"/>
</dbReference>
<evidence type="ECO:0000256" key="10">
    <source>
        <dbReference type="RuleBase" id="RU368116"/>
    </source>
</evidence>
<comment type="pathway">
    <text evidence="1 10">Purine metabolism; AMP biosynthesis via salvage pathway; AMP from adenosine: step 1/1.</text>
</comment>
<keyword evidence="5 10" id="KW-0660">Purine salvage</keyword>
<dbReference type="CDD" id="cd01168">
    <property type="entry name" value="adenosine_kinase"/>
    <property type="match status" value="1"/>
</dbReference>
<dbReference type="GO" id="GO:0044209">
    <property type="term" value="P:AMP salvage"/>
    <property type="evidence" value="ECO:0007669"/>
    <property type="project" value="UniProtKB-UniRule"/>
</dbReference>
<protein>
    <recommendedName>
        <fullName evidence="3 10">Adenosine kinase</fullName>
        <shortName evidence="10">AK</shortName>
        <ecNumber evidence="3 10">2.7.1.20</ecNumber>
    </recommendedName>
    <alternativeName>
        <fullName evidence="10">Adenosine 5'-phosphotransferase</fullName>
    </alternativeName>
</protein>
<name>A0A6P3YAW6_DINQU</name>
<dbReference type="InterPro" id="IPR029056">
    <property type="entry name" value="Ribokinase-like"/>
</dbReference>
<dbReference type="AlphaFoldDB" id="A0A6P3YAW6"/>
<keyword evidence="12" id="KW-1185">Reference proteome</keyword>
<dbReference type="InterPro" id="IPR001805">
    <property type="entry name" value="Adenokinase"/>
</dbReference>
<gene>
    <name evidence="13" type="primary">LOC106750945</name>
</gene>
<dbReference type="Proteomes" id="UP000515204">
    <property type="component" value="Unplaced"/>
</dbReference>
<dbReference type="GeneID" id="106750945"/>
<feature type="domain" description="Carbohydrate kinase PfkB" evidence="11">
    <location>
        <begin position="70"/>
        <end position="366"/>
    </location>
</feature>
<comment type="catalytic activity">
    <reaction evidence="10">
        <text>adenosine + ATP = AMP + ADP + H(+)</text>
        <dbReference type="Rhea" id="RHEA:20824"/>
        <dbReference type="ChEBI" id="CHEBI:15378"/>
        <dbReference type="ChEBI" id="CHEBI:16335"/>
        <dbReference type="ChEBI" id="CHEBI:30616"/>
        <dbReference type="ChEBI" id="CHEBI:456215"/>
        <dbReference type="ChEBI" id="CHEBI:456216"/>
        <dbReference type="EC" id="2.7.1.20"/>
    </reaction>
</comment>
<dbReference type="InterPro" id="IPR011611">
    <property type="entry name" value="PfkB_dom"/>
</dbReference>
<evidence type="ECO:0000256" key="8">
    <source>
        <dbReference type="ARBA" id="ARBA00022840"/>
    </source>
</evidence>